<dbReference type="OrthoDB" id="2593732at2759"/>
<keyword evidence="1" id="KW-0479">Metal-binding</keyword>
<keyword evidence="2" id="KW-0805">Transcription regulation</keyword>
<comment type="caution">
    <text evidence="9">The sequence shown here is derived from an EMBL/GenBank/DDBJ whole genome shotgun (WGS) entry which is preliminary data.</text>
</comment>
<feature type="domain" description="Zn(2)-C6 fungal-type" evidence="8">
    <location>
        <begin position="61"/>
        <end position="90"/>
    </location>
</feature>
<keyword evidence="4" id="KW-0804">Transcription</keyword>
<dbReference type="GO" id="GO:0003677">
    <property type="term" value="F:DNA binding"/>
    <property type="evidence" value="ECO:0007669"/>
    <property type="project" value="UniProtKB-KW"/>
</dbReference>
<dbReference type="PROSITE" id="PS00463">
    <property type="entry name" value="ZN2_CY6_FUNGAL_1"/>
    <property type="match status" value="1"/>
</dbReference>
<evidence type="ECO:0000313" key="9">
    <source>
        <dbReference type="EMBL" id="EXJ77649.1"/>
    </source>
</evidence>
<dbReference type="InterPro" id="IPR007219">
    <property type="entry name" value="XnlR_reg_dom"/>
</dbReference>
<dbReference type="GO" id="GO:0008270">
    <property type="term" value="F:zinc ion binding"/>
    <property type="evidence" value="ECO:0007669"/>
    <property type="project" value="InterPro"/>
</dbReference>
<keyword evidence="6" id="KW-0175">Coiled coil</keyword>
<evidence type="ECO:0000256" key="2">
    <source>
        <dbReference type="ARBA" id="ARBA00023015"/>
    </source>
</evidence>
<feature type="compositionally biased region" description="Basic and acidic residues" evidence="7">
    <location>
        <begin position="735"/>
        <end position="744"/>
    </location>
</feature>
<dbReference type="CDD" id="cd12148">
    <property type="entry name" value="fungal_TF_MHR"/>
    <property type="match status" value="1"/>
</dbReference>
<gene>
    <name evidence="9" type="ORF">A1O3_09877</name>
</gene>
<dbReference type="RefSeq" id="XP_007738159.1">
    <property type="nucleotide sequence ID" value="XM_007739969.1"/>
</dbReference>
<dbReference type="Pfam" id="PF04082">
    <property type="entry name" value="Fungal_trans"/>
    <property type="match status" value="1"/>
</dbReference>
<dbReference type="GO" id="GO:0000981">
    <property type="term" value="F:DNA-binding transcription factor activity, RNA polymerase II-specific"/>
    <property type="evidence" value="ECO:0007669"/>
    <property type="project" value="InterPro"/>
</dbReference>
<evidence type="ECO:0000313" key="10">
    <source>
        <dbReference type="Proteomes" id="UP000019478"/>
    </source>
</evidence>
<dbReference type="GO" id="GO:0006351">
    <property type="term" value="P:DNA-templated transcription"/>
    <property type="evidence" value="ECO:0007669"/>
    <property type="project" value="InterPro"/>
</dbReference>
<accession>W9Y5B5</accession>
<dbReference type="AlphaFoldDB" id="W9Y5B5"/>
<keyword evidence="10" id="KW-1185">Reference proteome</keyword>
<organism evidence="9 10">
    <name type="scientific">Capronia epimyces CBS 606.96</name>
    <dbReference type="NCBI Taxonomy" id="1182542"/>
    <lineage>
        <taxon>Eukaryota</taxon>
        <taxon>Fungi</taxon>
        <taxon>Dikarya</taxon>
        <taxon>Ascomycota</taxon>
        <taxon>Pezizomycotina</taxon>
        <taxon>Eurotiomycetes</taxon>
        <taxon>Chaetothyriomycetidae</taxon>
        <taxon>Chaetothyriales</taxon>
        <taxon>Herpotrichiellaceae</taxon>
        <taxon>Capronia</taxon>
    </lineage>
</organism>
<evidence type="ECO:0000256" key="5">
    <source>
        <dbReference type="ARBA" id="ARBA00023242"/>
    </source>
</evidence>
<evidence type="ECO:0000256" key="6">
    <source>
        <dbReference type="SAM" id="Coils"/>
    </source>
</evidence>
<dbReference type="Pfam" id="PF00172">
    <property type="entry name" value="Zn_clus"/>
    <property type="match status" value="1"/>
</dbReference>
<dbReference type="Gene3D" id="4.10.240.10">
    <property type="entry name" value="Zn(2)-C6 fungal-type DNA-binding domain"/>
    <property type="match status" value="1"/>
</dbReference>
<dbReference type="InterPro" id="IPR053187">
    <property type="entry name" value="Notoamide_regulator"/>
</dbReference>
<sequence>MHQPQAQSRPVRPLAPAATPAVSNQASATSNPSRNLAGTSSAQPVSATTSNATIRKNASIACHACKISKRKCDRNQPCGNCSANNRSCIYDALQDGRRKEVRKRRLEELEARSQALDKLLVTLKHSSRSESRQLLDLIRRDAPLEEILQFLDDHPGQASNEAREALSASPPPEEGAGIRRMLAISELTDIPPYTAPAAPWTKITEDDSFVSHLISCYFTWFHFYYHNFDENLFLEAMKAGDLGSPFCSPFLVNVVLAIGCLFSVHPAAFATPGDPKTLGLQFYTEAHRLWALEGARPTLTNIQGTAFIGKDRASAASLKQLEVMAPQLMKHYGNPRNAELISQEFKKSLSIVDWATHIYTTGFGTGLLTAPSLPKPTLEAPYTSEKWNSHLTPWTGYPLHGERIQLPLHKLYHYMCELYLFASDIQTLLFADFPSMGVVERFEASQRIEAQMQQWYSSLPSQFRVGQPDLVVVPQTVDLAFTMYHFSLFMWNWTIPPPSAARQHATASDVEAEVTSEGKEPTAQQMDEIRRKCKDMCFELTANTTQLYQTWYDKFPQTYFSMLMPQTGSVAASFLLSGNLKSAHEEDMLLQIMRVLVRSSPRWQMVKGITQMLLKTAEEKSKAADKEEGGVSKALVEEMKEIVKDLGWEDTDHLNFSSQYPNYAIVREDPSANVEMSQLLEKWAELAIDEKEVEATSEQGDMSEQGDIVAEDRSQGDEGQPGERDVQRPETTQAKGKEKARYWN</sequence>
<dbReference type="EMBL" id="AMGY01000010">
    <property type="protein sequence ID" value="EXJ77649.1"/>
    <property type="molecule type" value="Genomic_DNA"/>
</dbReference>
<dbReference type="GeneID" id="19173959"/>
<dbReference type="SUPFAM" id="SSF57701">
    <property type="entry name" value="Zn2/Cys6 DNA-binding domain"/>
    <property type="match status" value="1"/>
</dbReference>
<dbReference type="PROSITE" id="PS50048">
    <property type="entry name" value="ZN2_CY6_FUNGAL_2"/>
    <property type="match status" value="1"/>
</dbReference>
<dbReference type="InterPro" id="IPR001138">
    <property type="entry name" value="Zn2Cys6_DnaBD"/>
</dbReference>
<dbReference type="Proteomes" id="UP000019478">
    <property type="component" value="Unassembled WGS sequence"/>
</dbReference>
<dbReference type="eggNOG" id="ENOG502SP7J">
    <property type="taxonomic scope" value="Eukaryota"/>
</dbReference>
<dbReference type="CDD" id="cd00067">
    <property type="entry name" value="GAL4"/>
    <property type="match status" value="1"/>
</dbReference>
<reference evidence="9 10" key="1">
    <citation type="submission" date="2013-03" db="EMBL/GenBank/DDBJ databases">
        <title>The Genome Sequence of Capronia epimyces CBS 606.96.</title>
        <authorList>
            <consortium name="The Broad Institute Genomics Platform"/>
            <person name="Cuomo C."/>
            <person name="de Hoog S."/>
            <person name="Gorbushina A."/>
            <person name="Walker B."/>
            <person name="Young S.K."/>
            <person name="Zeng Q."/>
            <person name="Gargeya S."/>
            <person name="Fitzgerald M."/>
            <person name="Haas B."/>
            <person name="Abouelleil A."/>
            <person name="Allen A.W."/>
            <person name="Alvarado L."/>
            <person name="Arachchi H.M."/>
            <person name="Berlin A.M."/>
            <person name="Chapman S.B."/>
            <person name="Gainer-Dewar J."/>
            <person name="Goldberg J."/>
            <person name="Griggs A."/>
            <person name="Gujja S."/>
            <person name="Hansen M."/>
            <person name="Howarth C."/>
            <person name="Imamovic A."/>
            <person name="Ireland A."/>
            <person name="Larimer J."/>
            <person name="McCowan C."/>
            <person name="Murphy C."/>
            <person name="Pearson M."/>
            <person name="Poon T.W."/>
            <person name="Priest M."/>
            <person name="Roberts A."/>
            <person name="Saif S."/>
            <person name="Shea T."/>
            <person name="Sisk P."/>
            <person name="Sykes S."/>
            <person name="Wortman J."/>
            <person name="Nusbaum C."/>
            <person name="Birren B."/>
        </authorList>
    </citation>
    <scope>NUCLEOTIDE SEQUENCE [LARGE SCALE GENOMIC DNA]</scope>
    <source>
        <strain evidence="9 10">CBS 606.96</strain>
    </source>
</reference>
<feature type="coiled-coil region" evidence="6">
    <location>
        <begin position="99"/>
        <end position="126"/>
    </location>
</feature>
<feature type="region of interest" description="Disordered" evidence="7">
    <location>
        <begin position="691"/>
        <end position="744"/>
    </location>
</feature>
<evidence type="ECO:0000256" key="1">
    <source>
        <dbReference type="ARBA" id="ARBA00022723"/>
    </source>
</evidence>
<feature type="compositionally biased region" description="Basic and acidic residues" evidence="7">
    <location>
        <begin position="710"/>
        <end position="728"/>
    </location>
</feature>
<evidence type="ECO:0000256" key="7">
    <source>
        <dbReference type="SAM" id="MobiDB-lite"/>
    </source>
</evidence>
<proteinExistence type="predicted"/>
<dbReference type="STRING" id="1182542.W9Y5B5"/>
<feature type="compositionally biased region" description="Polar residues" evidence="7">
    <location>
        <begin position="21"/>
        <end position="50"/>
    </location>
</feature>
<evidence type="ECO:0000256" key="4">
    <source>
        <dbReference type="ARBA" id="ARBA00023163"/>
    </source>
</evidence>
<keyword evidence="5" id="KW-0539">Nucleus</keyword>
<name>W9Y5B5_9EURO</name>
<dbReference type="PANTHER" id="PTHR47256">
    <property type="entry name" value="ZN(II)2CYS6 TRANSCRIPTION FACTOR (EUROFUNG)-RELATED"/>
    <property type="match status" value="1"/>
</dbReference>
<dbReference type="InterPro" id="IPR036864">
    <property type="entry name" value="Zn2-C6_fun-type_DNA-bd_sf"/>
</dbReference>
<keyword evidence="3" id="KW-0238">DNA-binding</keyword>
<dbReference type="SMART" id="SM00066">
    <property type="entry name" value="GAL4"/>
    <property type="match status" value="1"/>
</dbReference>
<feature type="region of interest" description="Disordered" evidence="7">
    <location>
        <begin position="1"/>
        <end position="50"/>
    </location>
</feature>
<dbReference type="PANTHER" id="PTHR47256:SF10">
    <property type="entry name" value="ZN(II)2CYS6 TRANSCRIPTION FACTOR (EUROFUNG)"/>
    <property type="match status" value="1"/>
</dbReference>
<evidence type="ECO:0000259" key="8">
    <source>
        <dbReference type="PROSITE" id="PS50048"/>
    </source>
</evidence>
<protein>
    <recommendedName>
        <fullName evidence="8">Zn(2)-C6 fungal-type domain-containing protein</fullName>
    </recommendedName>
</protein>
<evidence type="ECO:0000256" key="3">
    <source>
        <dbReference type="ARBA" id="ARBA00023125"/>
    </source>
</evidence>
<dbReference type="HOGENOM" id="CLU_007003_8_2_1"/>